<evidence type="ECO:0000313" key="1">
    <source>
        <dbReference type="EMBL" id="ADU26735.1"/>
    </source>
</evidence>
<gene>
    <name evidence="1" type="ordered locus">Ethha_1184</name>
</gene>
<dbReference type="KEGG" id="eha:Ethha_1184"/>
<dbReference type="STRING" id="663278.Ethha_1184"/>
<dbReference type="HOGENOM" id="CLU_203078_0_0_9"/>
<proteinExistence type="predicted"/>
<dbReference type="EMBL" id="CP002400">
    <property type="protein sequence ID" value="ADU26735.1"/>
    <property type="molecule type" value="Genomic_DNA"/>
</dbReference>
<name>E6U529_ETHHY</name>
<reference evidence="1 2" key="1">
    <citation type="submission" date="2010-12" db="EMBL/GenBank/DDBJ databases">
        <title>Complete sequence of Ethanoligenens harbinense YUAN-3.</title>
        <authorList>
            <person name="Lucas S."/>
            <person name="Copeland A."/>
            <person name="Lapidus A."/>
            <person name="Cheng J.-F."/>
            <person name="Bruce D."/>
            <person name="Goodwin L."/>
            <person name="Pitluck S."/>
            <person name="Chertkov O."/>
            <person name="Misra M."/>
            <person name="Detter J.C."/>
            <person name="Han C."/>
            <person name="Tapia R."/>
            <person name="Land M."/>
            <person name="Hauser L."/>
            <person name="Jeffries C."/>
            <person name="Kyrpides N."/>
            <person name="Ivanova N."/>
            <person name="Mikhailova N."/>
            <person name="Wang A."/>
            <person name="Mouttaki H."/>
            <person name="He Z."/>
            <person name="Zhou J."/>
            <person name="Hemme C.L."/>
            <person name="Woyke T."/>
        </authorList>
    </citation>
    <scope>NUCLEOTIDE SEQUENCE [LARGE SCALE GENOMIC DNA]</scope>
    <source>
        <strain evidence="2">DSM 18485 / JCM 12961 / CGMCC 1.5033 / YUAN-3</strain>
    </source>
</reference>
<keyword evidence="2" id="KW-1185">Reference proteome</keyword>
<evidence type="ECO:0000313" key="2">
    <source>
        <dbReference type="Proteomes" id="UP000001551"/>
    </source>
</evidence>
<sequence length="69" mass="8010">MRLFPKKAYPACKHCRYGRKTSGGEKVLCTRKGIVEPDFCCRKYCYDPLKRVPGRRPVLPAFSPEDFKL</sequence>
<dbReference type="eggNOG" id="ENOG5033KBX">
    <property type="taxonomic scope" value="Bacteria"/>
</dbReference>
<dbReference type="AlphaFoldDB" id="E6U529"/>
<dbReference type="Proteomes" id="UP000001551">
    <property type="component" value="Chromosome"/>
</dbReference>
<protein>
    <submittedName>
        <fullName evidence="1">Uncharacterized protein</fullName>
    </submittedName>
</protein>
<organism evidence="1 2">
    <name type="scientific">Ethanoligenens harbinense (strain DSM 18485 / JCM 12961 / CGMCC 1.5033 / YUAN-3)</name>
    <dbReference type="NCBI Taxonomy" id="663278"/>
    <lineage>
        <taxon>Bacteria</taxon>
        <taxon>Bacillati</taxon>
        <taxon>Bacillota</taxon>
        <taxon>Clostridia</taxon>
        <taxon>Eubacteriales</taxon>
        <taxon>Oscillospiraceae</taxon>
        <taxon>Ethanoligenens</taxon>
    </lineage>
</organism>
<accession>E6U529</accession>